<dbReference type="InterPro" id="IPR003746">
    <property type="entry name" value="DUF167"/>
</dbReference>
<evidence type="ECO:0000256" key="1">
    <source>
        <dbReference type="ARBA" id="ARBA00010364"/>
    </source>
</evidence>
<dbReference type="SUPFAM" id="SSF69786">
    <property type="entry name" value="YggU-like"/>
    <property type="match status" value="1"/>
</dbReference>
<dbReference type="RefSeq" id="WP_408076629.1">
    <property type="nucleotide sequence ID" value="NZ_JBELQC010000001.1"/>
</dbReference>
<gene>
    <name evidence="3" type="ORF">ABS767_01690</name>
</gene>
<organism evidence="3 4">
    <name type="scientific">Sphingomonas plantiphila</name>
    <dbReference type="NCBI Taxonomy" id="3163295"/>
    <lineage>
        <taxon>Bacteria</taxon>
        <taxon>Pseudomonadati</taxon>
        <taxon>Pseudomonadota</taxon>
        <taxon>Alphaproteobacteria</taxon>
        <taxon>Sphingomonadales</taxon>
        <taxon>Sphingomonadaceae</taxon>
        <taxon>Sphingomonas</taxon>
    </lineage>
</organism>
<comment type="caution">
    <text evidence="3">The sequence shown here is derived from an EMBL/GenBank/DDBJ whole genome shotgun (WGS) entry which is preliminary data.</text>
</comment>
<keyword evidence="4" id="KW-1185">Reference proteome</keyword>
<dbReference type="InterPro" id="IPR036591">
    <property type="entry name" value="YggU-like_sf"/>
</dbReference>
<proteinExistence type="inferred from homology"/>
<name>A0ABW8YJM8_9SPHN</name>
<dbReference type="PANTHER" id="PTHR13420">
    <property type="entry name" value="UPF0235 PROTEIN C15ORF40"/>
    <property type="match status" value="1"/>
</dbReference>
<comment type="similarity">
    <text evidence="1 2">Belongs to the UPF0235 family.</text>
</comment>
<evidence type="ECO:0000313" key="3">
    <source>
        <dbReference type="EMBL" id="MFL9839662.1"/>
    </source>
</evidence>
<protein>
    <recommendedName>
        <fullName evidence="2">UPF0235 protein ABS767_01690</fullName>
    </recommendedName>
</protein>
<dbReference type="NCBIfam" id="TIGR00251">
    <property type="entry name" value="DUF167 family protein"/>
    <property type="match status" value="1"/>
</dbReference>
<dbReference type="SMART" id="SM01152">
    <property type="entry name" value="DUF167"/>
    <property type="match status" value="1"/>
</dbReference>
<sequence length="106" mass="10960">MTAEARPWRAVEDGLRIAVRATPRASKSALLPGTAEYFAARIAAPPVEGAANAALIELVAKAFGVPRRDVSLIAGDTARVKRIAIAGDPKTLAGIAASLYGAGHER</sequence>
<dbReference type="PANTHER" id="PTHR13420:SF7">
    <property type="entry name" value="UPF0235 PROTEIN C15ORF40"/>
    <property type="match status" value="1"/>
</dbReference>
<reference evidence="3 4" key="1">
    <citation type="submission" date="2024-06" db="EMBL/GenBank/DDBJ databases">
        <authorList>
            <person name="Kaempfer P."/>
            <person name="Viver T."/>
        </authorList>
    </citation>
    <scope>NUCLEOTIDE SEQUENCE [LARGE SCALE GENOMIC DNA]</scope>
    <source>
        <strain evidence="3 4">ST-64</strain>
    </source>
</reference>
<evidence type="ECO:0000256" key="2">
    <source>
        <dbReference type="HAMAP-Rule" id="MF_00634"/>
    </source>
</evidence>
<dbReference type="EMBL" id="JBELQC010000001">
    <property type="protein sequence ID" value="MFL9839662.1"/>
    <property type="molecule type" value="Genomic_DNA"/>
</dbReference>
<dbReference type="Pfam" id="PF02594">
    <property type="entry name" value="DUF167"/>
    <property type="match status" value="1"/>
</dbReference>
<dbReference type="HAMAP" id="MF_00634">
    <property type="entry name" value="UPF0235"/>
    <property type="match status" value="1"/>
</dbReference>
<dbReference type="Gene3D" id="3.30.1200.10">
    <property type="entry name" value="YggU-like"/>
    <property type="match status" value="1"/>
</dbReference>
<evidence type="ECO:0000313" key="4">
    <source>
        <dbReference type="Proteomes" id="UP001629244"/>
    </source>
</evidence>
<accession>A0ABW8YJM8</accession>
<dbReference type="Proteomes" id="UP001629244">
    <property type="component" value="Unassembled WGS sequence"/>
</dbReference>